<dbReference type="InterPro" id="IPR036322">
    <property type="entry name" value="WD40_repeat_dom_sf"/>
</dbReference>
<dbReference type="InterPro" id="IPR018843">
    <property type="entry name" value="Utp8_b-prop"/>
</dbReference>
<reference evidence="4 5" key="1">
    <citation type="journal article" date="2017" name="Mycologia">
        <title>Bifiguratus adelaidae, gen. et sp. nov., a new member of Mucoromycotina in endophytic and soil-dwelling habitats.</title>
        <authorList>
            <person name="Torres-Cruz T.J."/>
            <person name="Billingsley Tobias T.L."/>
            <person name="Almatruk M."/>
            <person name="Hesse C."/>
            <person name="Kuske C.R."/>
            <person name="Desiro A."/>
            <person name="Benucci G.M."/>
            <person name="Bonito G."/>
            <person name="Stajich J.E."/>
            <person name="Dunlap C."/>
            <person name="Arnold A.E."/>
            <person name="Porras-Alfaro A."/>
        </authorList>
    </citation>
    <scope>NUCLEOTIDE SEQUENCE [LARGE SCALE GENOMIC DNA]</scope>
    <source>
        <strain evidence="4 5">AZ0501</strain>
    </source>
</reference>
<dbReference type="Proteomes" id="UP000242875">
    <property type="component" value="Unassembled WGS sequence"/>
</dbReference>
<evidence type="ECO:0000256" key="2">
    <source>
        <dbReference type="SAM" id="MobiDB-lite"/>
    </source>
</evidence>
<comment type="caution">
    <text evidence="4">The sequence shown here is derived from an EMBL/GenBank/DDBJ whole genome shotgun (WGS) entry which is preliminary data.</text>
</comment>
<dbReference type="GO" id="GO:0003723">
    <property type="term" value="F:RNA binding"/>
    <property type="evidence" value="ECO:0007669"/>
    <property type="project" value="TreeGrafter"/>
</dbReference>
<feature type="domain" description="Utp8 beta-propeller" evidence="3">
    <location>
        <begin position="48"/>
        <end position="241"/>
    </location>
</feature>
<feature type="region of interest" description="Disordered" evidence="2">
    <location>
        <begin position="554"/>
        <end position="575"/>
    </location>
</feature>
<dbReference type="OrthoDB" id="4349954at2759"/>
<dbReference type="SUPFAM" id="SSF50978">
    <property type="entry name" value="WD40 repeat-like"/>
    <property type="match status" value="1"/>
</dbReference>
<dbReference type="PANTHER" id="PTHR15633">
    <property type="entry name" value="NUCLEOLAR PROTEIN 11"/>
    <property type="match status" value="1"/>
</dbReference>
<dbReference type="PANTHER" id="PTHR15633:SF2">
    <property type="entry name" value="NUCLEOLAR PROTEIN 11"/>
    <property type="match status" value="1"/>
</dbReference>
<feature type="coiled-coil region" evidence="1">
    <location>
        <begin position="578"/>
        <end position="613"/>
    </location>
</feature>
<evidence type="ECO:0000259" key="3">
    <source>
        <dbReference type="Pfam" id="PF10395"/>
    </source>
</evidence>
<evidence type="ECO:0000313" key="4">
    <source>
        <dbReference type="EMBL" id="OZJ06564.1"/>
    </source>
</evidence>
<dbReference type="EMBL" id="MVBO01000003">
    <property type="protein sequence ID" value="OZJ06564.1"/>
    <property type="molecule type" value="Genomic_DNA"/>
</dbReference>
<dbReference type="AlphaFoldDB" id="A0A261Y7X1"/>
<dbReference type="InterPro" id="IPR042859">
    <property type="entry name" value="NOL11"/>
</dbReference>
<evidence type="ECO:0000256" key="1">
    <source>
        <dbReference type="SAM" id="Coils"/>
    </source>
</evidence>
<protein>
    <recommendedName>
        <fullName evidence="3">Utp8 beta-propeller domain-containing protein</fullName>
    </recommendedName>
</protein>
<accession>A0A261Y7X1</accession>
<dbReference type="GO" id="GO:0030490">
    <property type="term" value="P:maturation of SSU-rRNA"/>
    <property type="evidence" value="ECO:0007669"/>
    <property type="project" value="InterPro"/>
</dbReference>
<gene>
    <name evidence="4" type="ORF">BZG36_00489</name>
</gene>
<organism evidence="4 5">
    <name type="scientific">Bifiguratus adelaidae</name>
    <dbReference type="NCBI Taxonomy" id="1938954"/>
    <lineage>
        <taxon>Eukaryota</taxon>
        <taxon>Fungi</taxon>
        <taxon>Fungi incertae sedis</taxon>
        <taxon>Mucoromycota</taxon>
        <taxon>Mucoromycotina</taxon>
        <taxon>Endogonomycetes</taxon>
        <taxon>Endogonales</taxon>
        <taxon>Endogonales incertae sedis</taxon>
        <taxon>Bifiguratus</taxon>
    </lineage>
</organism>
<feature type="compositionally biased region" description="Acidic residues" evidence="2">
    <location>
        <begin position="560"/>
        <end position="570"/>
    </location>
</feature>
<sequence>MPGANLDEPYLLTRYTSTALRRSKQYAPIYHSVPLSSADAEAKVDDLVLLTTQGEGIELYNTNDQKLLKSWTCSPDVSFACSAVYIKTDAAERVFAVVQGGNEISEEDSARVLWQWNEATTAKTVSTSLVNGNVSTKTEHKFSEPIYALECDPRYPSKLIMVSKAGNITMFDTHTMHQITSASATQKYNVAWACLLPSHEHRTYLPYSSISSASALLLTAGESTNAKDCWALHAFLLDFTASQVRHITSIDIKHKFNNPPAAYTFDASSGCLTTLSRIGHLTVHRLHFGTSPREILSLEIRQCLSMTMDPSSSATKTRAKKSEMRTSVAVAAVGDRYVAVLRGRDVGNDVFEHLLTLWDTKYGTLQAEQSVKVSSTGSQLSTRSIYKLCSLPNQALACSISTPSSATNTKSSRPDQQYRTSVLVSSYHCPPLSLLSSMRRLQPSQQKTSAEFDAVGVIPAAQDLVSEGVLQKWQLVLQSQQDREQDVLKKLMAQESAEDFSNLFFHVVERRTNQAIASEGLPSIEELEALNQKNDNAPIFSVATLHNLASLQQEDKLTVEDSESESDSDDDKPRKEKLQDYRQELNAWKKAVNKAEKEQLKALRQQAREQFARPSFSPAFVTAIAHRCFATDSKGGPDLGFWPQQVVVYLITHHFLHSSMVSGGIIKALVDRQSWNMVLSALAHLNDIAESELMWLLSFRFSLSSKFHGTAATDIPTLDHVLAAVISAPRNDIFFQHALRKLDSEQLKYIFTTLNNWMALWNDQEQFEYHMAPLLPNSDVPLPPYTAIVEVLTLLMDAHFATVILTDALHGPLSQLATQMQSDVEDARVLADLKGCLGLFHRKQANVKPRAKKKWEQGIPQYGVEVIHL</sequence>
<name>A0A261Y7X1_9FUNG</name>
<dbReference type="GO" id="GO:0005730">
    <property type="term" value="C:nucleolus"/>
    <property type="evidence" value="ECO:0007669"/>
    <property type="project" value="TreeGrafter"/>
</dbReference>
<keyword evidence="1" id="KW-0175">Coiled coil</keyword>
<proteinExistence type="predicted"/>
<keyword evidence="5" id="KW-1185">Reference proteome</keyword>
<evidence type="ECO:0000313" key="5">
    <source>
        <dbReference type="Proteomes" id="UP000242875"/>
    </source>
</evidence>
<dbReference type="Pfam" id="PF10395">
    <property type="entry name" value="Utp8_b_propeller"/>
    <property type="match status" value="1"/>
</dbReference>